<protein>
    <submittedName>
        <fullName evidence="1">Uncharacterized protein</fullName>
    </submittedName>
</protein>
<dbReference type="OrthoDB" id="9895367at2"/>
<name>A0A1H0HKQ6_9PSED</name>
<gene>
    <name evidence="1" type="ORF">SAMN04489798_2297</name>
</gene>
<dbReference type="RefSeq" id="WP_090180714.1">
    <property type="nucleotide sequence ID" value="NZ_LT629705.1"/>
</dbReference>
<sequence>MLKPKLLVHASQARTIDNPCEVERLLGQGWLLAKPKPKTKMAARMRLLRNRRTVEGWVPLSFWLSPGDVAAVKAALRSNESYAELLIRLVRKQSLL</sequence>
<evidence type="ECO:0000313" key="2">
    <source>
        <dbReference type="Proteomes" id="UP000198827"/>
    </source>
</evidence>
<dbReference type="AlphaFoldDB" id="A0A1H0HKQ6"/>
<dbReference type="Proteomes" id="UP000198827">
    <property type="component" value="Chromosome I"/>
</dbReference>
<evidence type="ECO:0000313" key="1">
    <source>
        <dbReference type="EMBL" id="SDO19779.1"/>
    </source>
</evidence>
<dbReference type="EMBL" id="LT629705">
    <property type="protein sequence ID" value="SDO19779.1"/>
    <property type="molecule type" value="Genomic_DNA"/>
</dbReference>
<reference evidence="1 2" key="1">
    <citation type="submission" date="2016-10" db="EMBL/GenBank/DDBJ databases">
        <authorList>
            <person name="de Groot N.N."/>
        </authorList>
    </citation>
    <scope>NUCLEOTIDE SEQUENCE [LARGE SCALE GENOMIC DNA]</scope>
    <source>
        <strain evidence="1 2">CECT 7543</strain>
    </source>
</reference>
<proteinExistence type="predicted"/>
<accession>A0A1H0HKQ6</accession>
<organism evidence="1 2">
    <name type="scientific">Pseudomonas arsenicoxydans</name>
    <dbReference type="NCBI Taxonomy" id="702115"/>
    <lineage>
        <taxon>Bacteria</taxon>
        <taxon>Pseudomonadati</taxon>
        <taxon>Pseudomonadota</taxon>
        <taxon>Gammaproteobacteria</taxon>
        <taxon>Pseudomonadales</taxon>
        <taxon>Pseudomonadaceae</taxon>
        <taxon>Pseudomonas</taxon>
    </lineage>
</organism>